<reference evidence="3" key="1">
    <citation type="journal article" date="2011" name="Proc. Natl. Acad. Sci. U.S.A.">
        <title>Obligate biotrophy features unraveled by the genomic analysis of rust fungi.</title>
        <authorList>
            <person name="Duplessis S."/>
            <person name="Cuomo C.A."/>
            <person name="Lin Y.-C."/>
            <person name="Aerts A."/>
            <person name="Tisserant E."/>
            <person name="Veneault-Fourrey C."/>
            <person name="Joly D.L."/>
            <person name="Hacquard S."/>
            <person name="Amselem J."/>
            <person name="Cantarel B.L."/>
            <person name="Chiu R."/>
            <person name="Coutinho P.M."/>
            <person name="Feau N."/>
            <person name="Field M."/>
            <person name="Frey P."/>
            <person name="Gelhaye E."/>
            <person name="Goldberg J."/>
            <person name="Grabherr M.G."/>
            <person name="Kodira C.D."/>
            <person name="Kohler A."/>
            <person name="Kuees U."/>
            <person name="Lindquist E.A."/>
            <person name="Lucas S.M."/>
            <person name="Mago R."/>
            <person name="Mauceli E."/>
            <person name="Morin E."/>
            <person name="Murat C."/>
            <person name="Pangilinan J.L."/>
            <person name="Park R."/>
            <person name="Pearson M."/>
            <person name="Quesneville H."/>
            <person name="Rouhier N."/>
            <person name="Sakthikumar S."/>
            <person name="Salamov A.A."/>
            <person name="Schmutz J."/>
            <person name="Selles B."/>
            <person name="Shapiro H."/>
            <person name="Tanguay P."/>
            <person name="Tuskan G.A."/>
            <person name="Henrissat B."/>
            <person name="Van de Peer Y."/>
            <person name="Rouze P."/>
            <person name="Ellis J.G."/>
            <person name="Dodds P.N."/>
            <person name="Schein J.E."/>
            <person name="Zhong S."/>
            <person name="Hamelin R.C."/>
            <person name="Grigoriev I.V."/>
            <person name="Szabo L.J."/>
            <person name="Martin F."/>
        </authorList>
    </citation>
    <scope>NUCLEOTIDE SEQUENCE [LARGE SCALE GENOMIC DNA]</scope>
    <source>
        <strain evidence="3">98AG31 / pathotype 3-4-7</strain>
    </source>
</reference>
<feature type="compositionally biased region" description="Basic and acidic residues" evidence="1">
    <location>
        <begin position="148"/>
        <end position="160"/>
    </location>
</feature>
<dbReference type="RefSeq" id="XP_007407687.1">
    <property type="nucleotide sequence ID" value="XM_007407625.1"/>
</dbReference>
<proteinExistence type="predicted"/>
<feature type="region of interest" description="Disordered" evidence="1">
    <location>
        <begin position="264"/>
        <end position="291"/>
    </location>
</feature>
<keyword evidence="3" id="KW-1185">Reference proteome</keyword>
<dbReference type="Proteomes" id="UP000001072">
    <property type="component" value="Unassembled WGS sequence"/>
</dbReference>
<feature type="region of interest" description="Disordered" evidence="1">
    <location>
        <begin position="16"/>
        <end position="35"/>
    </location>
</feature>
<dbReference type="KEGG" id="mlr:MELLADRAFT_61245"/>
<dbReference type="AlphaFoldDB" id="F4RE60"/>
<evidence type="ECO:0000256" key="1">
    <source>
        <dbReference type="SAM" id="MobiDB-lite"/>
    </source>
</evidence>
<sequence length="560" mass="61414">MLPDSSLGISGSFDSQGGGNAFHSPSTGGLNTFNTQGNVRNSNVLSFTGSYSAAPIDSPAFGDAFNSPSNLGVQRFSSQGGLRNSTCEFFHFKFHLTPGISDQLHQNQLSVRPTMPPPNSDHNRRDRPELRIQNDRSLSPNRRGASRLPERSHDHSREPLGHSPNRENQGSNEGYRWPDEDLDNAPQPFAHDLSERNMVVFNALANHCGLDDTHRHFALSHSEIYGENNRHIAGATFHSMLLMEISRLNSKVDSLANQIATGSTIAPAPAPTPAPGAQEGQDVVTSSAADDTTHKKWKASRKLVGLINPMALKFLWSAELEAYTAISNEREGYHPKSLFNMIKKTLAGETAAFKAQHLPPQRKGVEHAADTTAYASALRDAGKQGREKLHNVLLVGIHDPKSKEIVGTPVPSIKDMVKRVAIRCGVADTSAEEEAVWKATNHETRARVAYMRREAARVICKGHKGNESVWANIDHQLSILRSKRDENYAAAFYDLVFEEDKQYFTGKTWFKTIKANQLAQNKALDLPSEEAIMARMALEDARRVSGPGTSNGGNQGTTSA</sequence>
<name>F4RE60_MELLP</name>
<feature type="compositionally biased region" description="Polar residues" evidence="1">
    <location>
        <begin position="23"/>
        <end position="35"/>
    </location>
</feature>
<organism evidence="3">
    <name type="scientific">Melampsora larici-populina (strain 98AG31 / pathotype 3-4-7)</name>
    <name type="common">Poplar leaf rust fungus</name>
    <dbReference type="NCBI Taxonomy" id="747676"/>
    <lineage>
        <taxon>Eukaryota</taxon>
        <taxon>Fungi</taxon>
        <taxon>Dikarya</taxon>
        <taxon>Basidiomycota</taxon>
        <taxon>Pucciniomycotina</taxon>
        <taxon>Pucciniomycetes</taxon>
        <taxon>Pucciniales</taxon>
        <taxon>Melampsoraceae</taxon>
        <taxon>Melampsora</taxon>
    </lineage>
</organism>
<evidence type="ECO:0000313" key="2">
    <source>
        <dbReference type="EMBL" id="EGG09327.1"/>
    </source>
</evidence>
<gene>
    <name evidence="2" type="ORF">MELLADRAFT_61245</name>
</gene>
<dbReference type="EMBL" id="GL883098">
    <property type="protein sequence ID" value="EGG09327.1"/>
    <property type="molecule type" value="Genomic_DNA"/>
</dbReference>
<dbReference type="VEuPathDB" id="FungiDB:MELLADRAFT_61245"/>
<dbReference type="GeneID" id="18929702"/>
<feature type="region of interest" description="Disordered" evidence="1">
    <location>
        <begin position="109"/>
        <end position="189"/>
    </location>
</feature>
<feature type="compositionally biased region" description="Basic and acidic residues" evidence="1">
    <location>
        <begin position="121"/>
        <end position="134"/>
    </location>
</feature>
<accession>F4RE60</accession>
<evidence type="ECO:0000313" key="3">
    <source>
        <dbReference type="Proteomes" id="UP000001072"/>
    </source>
</evidence>
<dbReference type="InParanoid" id="F4RE60"/>
<protein>
    <submittedName>
        <fullName evidence="2">Uncharacterized protein</fullName>
    </submittedName>
</protein>
<dbReference type="HOGENOM" id="CLU_030194_1_0_1"/>